<accession>A0ABQ7GW69</accession>
<gene>
    <name evidence="2" type="ORF">DUNSADRAFT_2032</name>
</gene>
<evidence type="ECO:0000313" key="3">
    <source>
        <dbReference type="Proteomes" id="UP000815325"/>
    </source>
</evidence>
<feature type="compositionally biased region" description="Basic and acidic residues" evidence="1">
    <location>
        <begin position="337"/>
        <end position="354"/>
    </location>
</feature>
<dbReference type="EMBL" id="MU069563">
    <property type="protein sequence ID" value="KAF5838863.1"/>
    <property type="molecule type" value="Genomic_DNA"/>
</dbReference>
<feature type="region of interest" description="Disordered" evidence="1">
    <location>
        <begin position="1"/>
        <end position="186"/>
    </location>
</feature>
<feature type="region of interest" description="Disordered" evidence="1">
    <location>
        <begin position="454"/>
        <end position="491"/>
    </location>
</feature>
<evidence type="ECO:0008006" key="4">
    <source>
        <dbReference type="Google" id="ProtNLM"/>
    </source>
</evidence>
<reference evidence="2" key="1">
    <citation type="submission" date="2017-08" db="EMBL/GenBank/DDBJ databases">
        <authorList>
            <person name="Polle J.E."/>
            <person name="Barry K."/>
            <person name="Cushman J."/>
            <person name="Schmutz J."/>
            <person name="Tran D."/>
            <person name="Hathwaick L.T."/>
            <person name="Yim W.C."/>
            <person name="Jenkins J."/>
            <person name="Mckie-Krisberg Z.M."/>
            <person name="Prochnik S."/>
            <person name="Lindquist E."/>
            <person name="Dockter R.B."/>
            <person name="Adam C."/>
            <person name="Molina H."/>
            <person name="Bunkerborg J."/>
            <person name="Jin E."/>
            <person name="Buchheim M."/>
            <person name="Magnuson J."/>
        </authorList>
    </citation>
    <scope>NUCLEOTIDE SEQUENCE</scope>
    <source>
        <strain evidence="2">CCAP 19/18</strain>
    </source>
</reference>
<organism evidence="2 3">
    <name type="scientific">Dunaliella salina</name>
    <name type="common">Green alga</name>
    <name type="synonym">Protococcus salinus</name>
    <dbReference type="NCBI Taxonomy" id="3046"/>
    <lineage>
        <taxon>Eukaryota</taxon>
        <taxon>Viridiplantae</taxon>
        <taxon>Chlorophyta</taxon>
        <taxon>core chlorophytes</taxon>
        <taxon>Chlorophyceae</taxon>
        <taxon>CS clade</taxon>
        <taxon>Chlamydomonadales</taxon>
        <taxon>Dunaliellaceae</taxon>
        <taxon>Dunaliella</taxon>
    </lineage>
</organism>
<feature type="region of interest" description="Disordered" evidence="1">
    <location>
        <begin position="201"/>
        <end position="354"/>
    </location>
</feature>
<dbReference type="SUPFAM" id="SSF55277">
    <property type="entry name" value="GYF domain"/>
    <property type="match status" value="1"/>
</dbReference>
<comment type="caution">
    <text evidence="2">The sequence shown here is derived from an EMBL/GenBank/DDBJ whole genome shotgun (WGS) entry which is preliminary data.</text>
</comment>
<dbReference type="Proteomes" id="UP000815325">
    <property type="component" value="Unassembled WGS sequence"/>
</dbReference>
<feature type="region of interest" description="Disordered" evidence="1">
    <location>
        <begin position="371"/>
        <end position="416"/>
    </location>
</feature>
<keyword evidence="3" id="KW-1185">Reference proteome</keyword>
<feature type="compositionally biased region" description="Basic and acidic residues" evidence="1">
    <location>
        <begin position="217"/>
        <end position="227"/>
    </location>
</feature>
<feature type="compositionally biased region" description="Gly residues" evidence="1">
    <location>
        <begin position="387"/>
        <end position="397"/>
    </location>
</feature>
<feature type="compositionally biased region" description="Pro residues" evidence="1">
    <location>
        <begin position="152"/>
        <end position="164"/>
    </location>
</feature>
<feature type="compositionally biased region" description="Pro residues" evidence="1">
    <location>
        <begin position="272"/>
        <end position="306"/>
    </location>
</feature>
<evidence type="ECO:0000313" key="2">
    <source>
        <dbReference type="EMBL" id="KAF5838863.1"/>
    </source>
</evidence>
<proteinExistence type="predicted"/>
<sequence>MHSRSRALYPPPEDEHYLTSRGGGGSSSSGRAYDAALPRRPTSTPADPSPRGYLDPSIMSPRGGPNRRSTAYAEPRTFSPPRDTRAIAYAEPRVFSPPRGARAAAYAEPPLSPRRARATAYAEPPLSPRRPRVGAYAGPPSSPPRRARSALFPPPARSVSPPPRARAVATGSCLPPPPPYAPAAELDPMYDRLSATRSTHIPYGYPPYACQHPMPARHKEPEPEERGGGYSRGRSAAMLPPRGVAGYDAQLPLPPPRSPGYYPDSSRGRRPFSPPPRALPDYGPPMPRGSRMPPSPPPRLPPPPLQPMDRGGGPRPSKTHTRGSYGSRPRSPPPPVDDGRPAKRSRMDPMAEGNAREPHMFARTLVHPSRAPAPAFNRAPIGLRANTGGGPEAGGGDWRARPGQPRMPPPTSHGMRQDAAPAAAVEPCAMGRGMMTGTVYDLNLNGGRPAGANGGSRAGGYGPPLPHGGAMLPSSHMRGGGGGGPGRPPIPPSAAMFDENAKVWFYRDPAGNQQGPCSVAQFKLWITNMARDPSLAAQLEQFKSVDVWDNKSLGPVQLVTLLRPS</sequence>
<evidence type="ECO:0000256" key="1">
    <source>
        <dbReference type="SAM" id="MobiDB-lite"/>
    </source>
</evidence>
<dbReference type="InterPro" id="IPR035445">
    <property type="entry name" value="GYF-like_dom_sf"/>
</dbReference>
<protein>
    <recommendedName>
        <fullName evidence="4">GYF domain-containing protein</fullName>
    </recommendedName>
</protein>
<name>A0ABQ7GW69_DUNSA</name>